<accession>A0ACA9U815</accession>
<comment type="caution">
    <text evidence="1">The sequence shown here is derived from an EMBL/GenBank/DDBJ whole genome shotgun (WGS) entry which is preliminary data.</text>
</comment>
<dbReference type="EMBL" id="CADEHS020000055">
    <property type="protein sequence ID" value="CAG9949197.1"/>
    <property type="molecule type" value="Genomic_DNA"/>
</dbReference>
<reference evidence="1" key="1">
    <citation type="submission" date="2020-04" db="EMBL/GenBank/DDBJ databases">
        <authorList>
            <person name="Broberg M."/>
        </authorList>
    </citation>
    <scope>NUCLEOTIDE SEQUENCE</scope>
</reference>
<reference evidence="1" key="2">
    <citation type="submission" date="2021-10" db="EMBL/GenBank/DDBJ databases">
        <authorList>
            <person name="Piombo E."/>
        </authorList>
    </citation>
    <scope>NUCLEOTIDE SEQUENCE</scope>
</reference>
<feature type="non-terminal residue" evidence="1">
    <location>
        <position position="1"/>
    </location>
</feature>
<keyword evidence="2" id="KW-1185">Reference proteome</keyword>
<sequence length="157" mass="17871">FIRGSVIWLCESELHPWLLALEHSGGEYGQCFEDGLIRLVAWICVVLNVYSEDLVIIRPYQSQRTVNSVLLSKPQRKPKRRCWRRWGAVSVHKNYTKVVNCGILGWCLGIHAANGVRPLTCTALDKPKHSNSLTDDRVVQRIHAESNEFLFSLPAMS</sequence>
<gene>
    <name evidence="1" type="ORF">CRV2_00014502</name>
</gene>
<protein>
    <submittedName>
        <fullName evidence="1">Uncharacterized protein</fullName>
    </submittedName>
</protein>
<proteinExistence type="predicted"/>
<evidence type="ECO:0000313" key="2">
    <source>
        <dbReference type="Proteomes" id="UP000836387"/>
    </source>
</evidence>
<dbReference type="Proteomes" id="UP000836387">
    <property type="component" value="Unassembled WGS sequence"/>
</dbReference>
<name>A0ACA9U815_BIOOC</name>
<feature type="non-terminal residue" evidence="1">
    <location>
        <position position="157"/>
    </location>
</feature>
<organism evidence="1 2">
    <name type="scientific">Clonostachys rosea f. rosea IK726</name>
    <dbReference type="NCBI Taxonomy" id="1349383"/>
    <lineage>
        <taxon>Eukaryota</taxon>
        <taxon>Fungi</taxon>
        <taxon>Dikarya</taxon>
        <taxon>Ascomycota</taxon>
        <taxon>Pezizomycotina</taxon>
        <taxon>Sordariomycetes</taxon>
        <taxon>Hypocreomycetidae</taxon>
        <taxon>Hypocreales</taxon>
        <taxon>Bionectriaceae</taxon>
        <taxon>Clonostachys</taxon>
    </lineage>
</organism>
<evidence type="ECO:0000313" key="1">
    <source>
        <dbReference type="EMBL" id="CAG9949197.1"/>
    </source>
</evidence>